<dbReference type="PANTHER" id="PTHR47859:SF1">
    <property type="entry name" value="PENTATRICOPEPTIDE REPEAT-CONTAINING PROTEIN"/>
    <property type="match status" value="1"/>
</dbReference>
<dbReference type="PROSITE" id="PS51375">
    <property type="entry name" value="PPR"/>
    <property type="match status" value="2"/>
</dbReference>
<evidence type="ECO:0000256" key="2">
    <source>
        <dbReference type="PROSITE-ProRule" id="PRU00708"/>
    </source>
</evidence>
<dbReference type="Gene3D" id="1.25.40.10">
    <property type="entry name" value="Tetratricopeptide repeat domain"/>
    <property type="match status" value="3"/>
</dbReference>
<proteinExistence type="predicted"/>
<feature type="repeat" description="PPR" evidence="2">
    <location>
        <begin position="482"/>
        <end position="516"/>
    </location>
</feature>
<gene>
    <name evidence="3" type="ORF">SAY87_004040</name>
</gene>
<dbReference type="PANTHER" id="PTHR47859">
    <property type="entry name" value="PENTATRICOPEPTIDE REPEAT-CONTAINING PROTEIN"/>
    <property type="match status" value="1"/>
</dbReference>
<dbReference type="InterPro" id="IPR002885">
    <property type="entry name" value="PPR_rpt"/>
</dbReference>
<accession>A0AAN7PLF2</accession>
<evidence type="ECO:0000256" key="1">
    <source>
        <dbReference type="ARBA" id="ARBA00022737"/>
    </source>
</evidence>
<dbReference type="InterPro" id="IPR011990">
    <property type="entry name" value="TPR-like_helical_dom_sf"/>
</dbReference>
<dbReference type="Pfam" id="PF13812">
    <property type="entry name" value="PPR_3"/>
    <property type="match status" value="1"/>
</dbReference>
<comment type="caution">
    <text evidence="3">The sequence shown here is derived from an EMBL/GenBank/DDBJ whole genome shotgun (WGS) entry which is preliminary data.</text>
</comment>
<keyword evidence="1" id="KW-0677">Repeat</keyword>
<organism evidence="3 4">
    <name type="scientific">Trapa incisa</name>
    <dbReference type="NCBI Taxonomy" id="236973"/>
    <lineage>
        <taxon>Eukaryota</taxon>
        <taxon>Viridiplantae</taxon>
        <taxon>Streptophyta</taxon>
        <taxon>Embryophyta</taxon>
        <taxon>Tracheophyta</taxon>
        <taxon>Spermatophyta</taxon>
        <taxon>Magnoliopsida</taxon>
        <taxon>eudicotyledons</taxon>
        <taxon>Gunneridae</taxon>
        <taxon>Pentapetalae</taxon>
        <taxon>rosids</taxon>
        <taxon>malvids</taxon>
        <taxon>Myrtales</taxon>
        <taxon>Lythraceae</taxon>
        <taxon>Trapa</taxon>
    </lineage>
</organism>
<keyword evidence="4" id="KW-1185">Reference proteome</keyword>
<evidence type="ECO:0008006" key="5">
    <source>
        <dbReference type="Google" id="ProtNLM"/>
    </source>
</evidence>
<protein>
    <recommendedName>
        <fullName evidence="5">Pentatricopeptide repeat-containing protein</fullName>
    </recommendedName>
</protein>
<evidence type="ECO:0000313" key="3">
    <source>
        <dbReference type="EMBL" id="KAK4750558.1"/>
    </source>
</evidence>
<dbReference type="Proteomes" id="UP001345219">
    <property type="component" value="Chromosome 4"/>
</dbReference>
<evidence type="ECO:0000313" key="4">
    <source>
        <dbReference type="Proteomes" id="UP001345219"/>
    </source>
</evidence>
<feature type="repeat" description="PPR" evidence="2">
    <location>
        <begin position="639"/>
        <end position="673"/>
    </location>
</feature>
<dbReference type="NCBIfam" id="TIGR00756">
    <property type="entry name" value="PPR"/>
    <property type="match status" value="2"/>
</dbReference>
<dbReference type="EMBL" id="JAXIOK010000017">
    <property type="protein sequence ID" value="KAK4750558.1"/>
    <property type="molecule type" value="Genomic_DNA"/>
</dbReference>
<reference evidence="3 4" key="1">
    <citation type="journal article" date="2023" name="Hortic Res">
        <title>Pangenome of water caltrop reveals structural variations and asymmetric subgenome divergence after allopolyploidization.</title>
        <authorList>
            <person name="Zhang X."/>
            <person name="Chen Y."/>
            <person name="Wang L."/>
            <person name="Yuan Y."/>
            <person name="Fang M."/>
            <person name="Shi L."/>
            <person name="Lu R."/>
            <person name="Comes H.P."/>
            <person name="Ma Y."/>
            <person name="Chen Y."/>
            <person name="Huang G."/>
            <person name="Zhou Y."/>
            <person name="Zheng Z."/>
            <person name="Qiu Y."/>
        </authorList>
    </citation>
    <scope>NUCLEOTIDE SEQUENCE [LARGE SCALE GENOMIC DNA]</scope>
    <source>
        <tissue evidence="3">Roots</tissue>
    </source>
</reference>
<dbReference type="AlphaFoldDB" id="A0AAN7PLF2"/>
<dbReference type="Pfam" id="PF01535">
    <property type="entry name" value="PPR"/>
    <property type="match status" value="1"/>
</dbReference>
<dbReference type="Pfam" id="PF13041">
    <property type="entry name" value="PPR_2"/>
    <property type="match status" value="1"/>
</dbReference>
<name>A0AAN7PLF2_9MYRT</name>
<sequence>MKLKFFCKKKWSPCSFRRIEGYRGKSSSRVQLPVLFGFVVSSPCTTGDIRKFGNYSIPMAMNLKPGSRTVAGNLKQYKCISTLSGDHSLDHKKKRVSHVMQMEIVKALDKGERTRASDLLQRHIQMMHSSRADNFGLILKYCAQRTDTLFAMETWRSIDERKIKVKRTFCIPMIQTLCKGGYLEEALNMLHYLGENCGYYPMLDVYNYFLRASLKQKDVGYAGKCLDLMDQRLVGKNEHTYLELLKLAVLQKNWYAAHEIWEDYIKHYPANFPLMRYFVVSYIELGDLNAAYEILQLMISYAFRGAAFGVKTIKGRFSFPKIDIPIPSKSELSLERWASGVVNDCSEEVNGLGCDIGSMSILSERNTMVHKSMSPIVDVLKITFNDLIHACALAHDCILAEKLFQQMQNIGLKAPEETYDGLIKAVIDSKGFPAGMEVLKMMQRKILKPRKATLATLSKACSTELELDLAEALVDLITRCPYPYPYNALLRACTLTNELERAVRVLAKMKQATAKPDIKTYELLFYLFGNVNHPYEQGNLLSQAVVAKRIKIIEADMAKNGIQHNSRSIRNLIRALGHEGMIKEVIRYLRLAEDLSCRNNMQLETPVYNTVLYALTAAEESRMALDMFKNMRKCGLSLNDVTYNIMIDCCSNIQCFRSATALVSLMIRDGFFPHVMTYTALIKILLDDKNYDEALYLLDHACSDSDKIDTLLFNTVLKKSGEEGRMDLLEFIIEHMERQSIGPDASTCSYVCAAYADKMCAGTAMEALQVLSVRMITQYGVPPTEKRAEYEEFIFSEDPEAESRISYLLKDYQDNIAFGLLNLRWCAILGLIDSINWVPECSLWSQRISSYYKDLTASKYKTQGLDGREIINKRKVERFTDYDNEEGLPRL</sequence>